<dbReference type="AlphaFoldDB" id="L8WTM2"/>
<name>L8WTM2_THACA</name>
<dbReference type="EMBL" id="AFRT01001510">
    <property type="protein sequence ID" value="ELU40132.1"/>
    <property type="molecule type" value="Genomic_DNA"/>
</dbReference>
<evidence type="ECO:0000313" key="1">
    <source>
        <dbReference type="EMBL" id="ELU40132.1"/>
    </source>
</evidence>
<protein>
    <submittedName>
        <fullName evidence="1">Uncharacterized protein</fullName>
    </submittedName>
</protein>
<dbReference type="HOGENOM" id="CLU_2814179_0_0_1"/>
<comment type="caution">
    <text evidence="1">The sequence shown here is derived from an EMBL/GenBank/DDBJ whole genome shotgun (WGS) entry which is preliminary data.</text>
</comment>
<sequence length="67" mass="7631">MHDMRELHSWSTRPTPRLQFPCCLFSAYRNLSPLGGLAPSNRTMQIEPWERSHLRDDPGHTALGPCG</sequence>
<gene>
    <name evidence="1" type="ORF">AG1IA_05840</name>
</gene>
<accession>L8WTM2</accession>
<proteinExistence type="predicted"/>
<evidence type="ECO:0000313" key="2">
    <source>
        <dbReference type="Proteomes" id="UP000011668"/>
    </source>
</evidence>
<keyword evidence="2" id="KW-1185">Reference proteome</keyword>
<dbReference type="Proteomes" id="UP000011668">
    <property type="component" value="Unassembled WGS sequence"/>
</dbReference>
<reference evidence="1 2" key="1">
    <citation type="journal article" date="2013" name="Nat. Commun.">
        <title>The evolution and pathogenic mechanisms of the rice sheath blight pathogen.</title>
        <authorList>
            <person name="Zheng A."/>
            <person name="Lin R."/>
            <person name="Xu L."/>
            <person name="Qin P."/>
            <person name="Tang C."/>
            <person name="Ai P."/>
            <person name="Zhang D."/>
            <person name="Liu Y."/>
            <person name="Sun Z."/>
            <person name="Feng H."/>
            <person name="Wang Y."/>
            <person name="Chen Y."/>
            <person name="Liang X."/>
            <person name="Fu R."/>
            <person name="Li Q."/>
            <person name="Zhang J."/>
            <person name="Yu X."/>
            <person name="Xie Z."/>
            <person name="Ding L."/>
            <person name="Guan P."/>
            <person name="Tang J."/>
            <person name="Liang Y."/>
            <person name="Wang S."/>
            <person name="Deng Q."/>
            <person name="Li S."/>
            <person name="Zhu J."/>
            <person name="Wang L."/>
            <person name="Liu H."/>
            <person name="Li P."/>
        </authorList>
    </citation>
    <scope>NUCLEOTIDE SEQUENCE [LARGE SCALE GENOMIC DNA]</scope>
    <source>
        <strain evidence="2">AG-1 IA</strain>
    </source>
</reference>
<organism evidence="1 2">
    <name type="scientific">Thanatephorus cucumeris (strain AG1-IA)</name>
    <name type="common">Rice sheath blight fungus</name>
    <name type="synonym">Rhizoctonia solani</name>
    <dbReference type="NCBI Taxonomy" id="983506"/>
    <lineage>
        <taxon>Eukaryota</taxon>
        <taxon>Fungi</taxon>
        <taxon>Dikarya</taxon>
        <taxon>Basidiomycota</taxon>
        <taxon>Agaricomycotina</taxon>
        <taxon>Agaricomycetes</taxon>
        <taxon>Cantharellales</taxon>
        <taxon>Ceratobasidiaceae</taxon>
        <taxon>Rhizoctonia</taxon>
        <taxon>Rhizoctonia solani AG-1</taxon>
    </lineage>
</organism>